<keyword evidence="3" id="KW-1185">Reference proteome</keyword>
<dbReference type="RefSeq" id="WP_075830395.1">
    <property type="nucleotide sequence ID" value="NZ_MSTI01000018.1"/>
</dbReference>
<dbReference type="OrthoDB" id="66136at2"/>
<sequence>MNDLRRTVLWTVTAAGLLMGSGQAQFFTPSFQNYQTFAQRSVGYVAATVKPDFAALAVQQALKPPATPVKYKYDLARSDFAFKGQPTQQKNCAAMVQKPADQQVMAKLCLDLFNAAQTIPDLRKNNLAAGLTLLLSISLQAQTGSELSDAETNALQRGLNDILVDSGVMKGKQADLQAMYETSVMTGALIAGIAQTGAEDGQPELTDLAKVLAAVVLKGMKLN</sequence>
<gene>
    <name evidence="2" type="ORF">BOO71_0001444</name>
</gene>
<name>A0A1U7P431_9DEIO</name>
<feature type="chain" id="PRO_5012097949" description="DUF4919 domain-containing protein" evidence="1">
    <location>
        <begin position="25"/>
        <end position="223"/>
    </location>
</feature>
<feature type="signal peptide" evidence="1">
    <location>
        <begin position="1"/>
        <end position="24"/>
    </location>
</feature>
<dbReference type="EMBL" id="MSTI01000018">
    <property type="protein sequence ID" value="OLV19916.1"/>
    <property type="molecule type" value="Genomic_DNA"/>
</dbReference>
<evidence type="ECO:0000256" key="1">
    <source>
        <dbReference type="SAM" id="SignalP"/>
    </source>
</evidence>
<dbReference type="Pfam" id="PF20388">
    <property type="entry name" value="DUF6683"/>
    <property type="match status" value="1"/>
</dbReference>
<organism evidence="2 3">
    <name type="scientific">Deinococcus marmoris</name>
    <dbReference type="NCBI Taxonomy" id="249408"/>
    <lineage>
        <taxon>Bacteria</taxon>
        <taxon>Thermotogati</taxon>
        <taxon>Deinococcota</taxon>
        <taxon>Deinococci</taxon>
        <taxon>Deinococcales</taxon>
        <taxon>Deinococcaceae</taxon>
        <taxon>Deinococcus</taxon>
    </lineage>
</organism>
<dbReference type="AlphaFoldDB" id="A0A1U7P431"/>
<proteinExistence type="predicted"/>
<dbReference type="STRING" id="249408.BOO71_0001444"/>
<protein>
    <recommendedName>
        <fullName evidence="4">DUF4919 domain-containing protein</fullName>
    </recommendedName>
</protein>
<evidence type="ECO:0000313" key="2">
    <source>
        <dbReference type="EMBL" id="OLV19916.1"/>
    </source>
</evidence>
<comment type="caution">
    <text evidence="2">The sequence shown here is derived from an EMBL/GenBank/DDBJ whole genome shotgun (WGS) entry which is preliminary data.</text>
</comment>
<dbReference type="InterPro" id="IPR046505">
    <property type="entry name" value="DUF6683"/>
</dbReference>
<evidence type="ECO:0008006" key="4">
    <source>
        <dbReference type="Google" id="ProtNLM"/>
    </source>
</evidence>
<accession>A0A1U7P431</accession>
<dbReference type="Proteomes" id="UP000186607">
    <property type="component" value="Unassembled WGS sequence"/>
</dbReference>
<keyword evidence="1" id="KW-0732">Signal</keyword>
<evidence type="ECO:0000313" key="3">
    <source>
        <dbReference type="Proteomes" id="UP000186607"/>
    </source>
</evidence>
<reference evidence="2 3" key="1">
    <citation type="submission" date="2017-01" db="EMBL/GenBank/DDBJ databases">
        <title>Genome Analysis of Deinococcus marmoris KOPRI26562.</title>
        <authorList>
            <person name="Kim J.H."/>
            <person name="Oh H.-M."/>
        </authorList>
    </citation>
    <scope>NUCLEOTIDE SEQUENCE [LARGE SCALE GENOMIC DNA]</scope>
    <source>
        <strain evidence="2 3">KOPRI26562</strain>
    </source>
</reference>